<dbReference type="GO" id="GO:0005524">
    <property type="term" value="F:ATP binding"/>
    <property type="evidence" value="ECO:0007669"/>
    <property type="project" value="UniProtKB-KW"/>
</dbReference>
<proteinExistence type="predicted"/>
<feature type="domain" description="ABC transporter" evidence="3">
    <location>
        <begin position="2"/>
        <end position="213"/>
    </location>
</feature>
<organism evidence="4 5">
    <name type="scientific">Facklamia miroungae</name>
    <dbReference type="NCBI Taxonomy" id="120956"/>
    <lineage>
        <taxon>Bacteria</taxon>
        <taxon>Bacillati</taxon>
        <taxon>Bacillota</taxon>
        <taxon>Bacilli</taxon>
        <taxon>Lactobacillales</taxon>
        <taxon>Aerococcaceae</taxon>
        <taxon>Facklamia</taxon>
    </lineage>
</organism>
<dbReference type="EMBL" id="FNCK01000008">
    <property type="protein sequence ID" value="SDG42296.1"/>
    <property type="molecule type" value="Genomic_DNA"/>
</dbReference>
<dbReference type="InterPro" id="IPR003439">
    <property type="entry name" value="ABC_transporter-like_ATP-bd"/>
</dbReference>
<dbReference type="Gene3D" id="3.40.50.300">
    <property type="entry name" value="P-loop containing nucleotide triphosphate hydrolases"/>
    <property type="match status" value="1"/>
</dbReference>
<keyword evidence="2 4" id="KW-0067">ATP-binding</keyword>
<keyword evidence="5" id="KW-1185">Reference proteome</keyword>
<evidence type="ECO:0000259" key="3">
    <source>
        <dbReference type="PROSITE" id="PS50893"/>
    </source>
</evidence>
<evidence type="ECO:0000313" key="4">
    <source>
        <dbReference type="EMBL" id="SDG42296.1"/>
    </source>
</evidence>
<evidence type="ECO:0000313" key="5">
    <source>
        <dbReference type="Proteomes" id="UP000199708"/>
    </source>
</evidence>
<dbReference type="InterPro" id="IPR015854">
    <property type="entry name" value="ABC_transpr_LolD-like"/>
</dbReference>
<dbReference type="PANTHER" id="PTHR24220:SF86">
    <property type="entry name" value="ABC TRANSPORTER ABCH.1"/>
    <property type="match status" value="1"/>
</dbReference>
<dbReference type="GO" id="GO:0005886">
    <property type="term" value="C:plasma membrane"/>
    <property type="evidence" value="ECO:0007669"/>
    <property type="project" value="TreeGrafter"/>
</dbReference>
<dbReference type="GO" id="GO:0016887">
    <property type="term" value="F:ATP hydrolysis activity"/>
    <property type="evidence" value="ECO:0007669"/>
    <property type="project" value="InterPro"/>
</dbReference>
<dbReference type="PROSITE" id="PS00211">
    <property type="entry name" value="ABC_TRANSPORTER_1"/>
    <property type="match status" value="1"/>
</dbReference>
<dbReference type="AlphaFoldDB" id="A0A1G7U3Z4"/>
<dbReference type="NCBIfam" id="TIGR03608">
    <property type="entry name" value="L_ocin_972_ABC"/>
    <property type="match status" value="1"/>
</dbReference>
<dbReference type="PANTHER" id="PTHR24220">
    <property type="entry name" value="IMPORT ATP-BINDING PROTEIN"/>
    <property type="match status" value="1"/>
</dbReference>
<dbReference type="SUPFAM" id="SSF52540">
    <property type="entry name" value="P-loop containing nucleoside triphosphate hydrolases"/>
    <property type="match status" value="1"/>
</dbReference>
<gene>
    <name evidence="4" type="ORF">SAMN05421791_10854</name>
</gene>
<dbReference type="Proteomes" id="UP000199708">
    <property type="component" value="Unassembled WGS sequence"/>
</dbReference>
<evidence type="ECO:0000256" key="2">
    <source>
        <dbReference type="ARBA" id="ARBA00022840"/>
    </source>
</evidence>
<dbReference type="InterPro" id="IPR003593">
    <property type="entry name" value="AAA+_ATPase"/>
</dbReference>
<reference evidence="4 5" key="1">
    <citation type="submission" date="2016-10" db="EMBL/GenBank/DDBJ databases">
        <authorList>
            <person name="de Groot N.N."/>
        </authorList>
    </citation>
    <scope>NUCLEOTIDE SEQUENCE [LARGE SCALE GENOMIC DNA]</scope>
    <source>
        <strain evidence="4 5">ATCC BAA-466</strain>
    </source>
</reference>
<sequence>MIQVTNLHKNFGQRPLFADLNLNFEAGKSYALTGQSGSGKTTLLNIIAHLEVYDQGQILFQGQDLKSIKDLVFFRDYLGYLFQNFGLIENETVETNLDLGLIGKKLSKQDKKTRMHEILDQVGLNYLKLDRKVFELSGGEAQRVALAKVILKDPPLILADEPTASIDIENAKAIMKKLLSLNNDNRVIIIATHDPLVWQMVDQVVDLNVLHQKH</sequence>
<dbReference type="InterPro" id="IPR017871">
    <property type="entry name" value="ABC_transporter-like_CS"/>
</dbReference>
<dbReference type="InterPro" id="IPR027417">
    <property type="entry name" value="P-loop_NTPase"/>
</dbReference>
<dbReference type="GO" id="GO:0022857">
    <property type="term" value="F:transmembrane transporter activity"/>
    <property type="evidence" value="ECO:0007669"/>
    <property type="project" value="TreeGrafter"/>
</dbReference>
<keyword evidence="1" id="KW-0547">Nucleotide-binding</keyword>
<dbReference type="InterPro" id="IPR019895">
    <property type="entry name" value="L_ocin_972_ABC"/>
</dbReference>
<dbReference type="SMART" id="SM00382">
    <property type="entry name" value="AAA"/>
    <property type="match status" value="1"/>
</dbReference>
<evidence type="ECO:0000256" key="1">
    <source>
        <dbReference type="ARBA" id="ARBA00022741"/>
    </source>
</evidence>
<dbReference type="OrthoDB" id="9791546at2"/>
<dbReference type="Pfam" id="PF00005">
    <property type="entry name" value="ABC_tran"/>
    <property type="match status" value="1"/>
</dbReference>
<name>A0A1G7U3Z4_9LACT</name>
<dbReference type="RefSeq" id="WP_090290215.1">
    <property type="nucleotide sequence ID" value="NZ_FNCK01000008.1"/>
</dbReference>
<accession>A0A1G7U3Z4</accession>
<dbReference type="STRING" id="120956.SAMN05421791_10854"/>
<dbReference type="PROSITE" id="PS50893">
    <property type="entry name" value="ABC_TRANSPORTER_2"/>
    <property type="match status" value="1"/>
</dbReference>
<protein>
    <submittedName>
        <fullName evidence="4">Putative ABC transport system ATP-binding protein</fullName>
    </submittedName>
</protein>